<reference evidence="1" key="1">
    <citation type="journal article" date="2015" name="Nature">
        <title>Complex archaea that bridge the gap between prokaryotes and eukaryotes.</title>
        <authorList>
            <person name="Spang A."/>
            <person name="Saw J.H."/>
            <person name="Jorgensen S.L."/>
            <person name="Zaremba-Niedzwiedzka K."/>
            <person name="Martijn J."/>
            <person name="Lind A.E."/>
            <person name="van Eijk R."/>
            <person name="Schleper C."/>
            <person name="Guy L."/>
            <person name="Ettema T.J."/>
        </authorList>
    </citation>
    <scope>NUCLEOTIDE SEQUENCE</scope>
</reference>
<dbReference type="EMBL" id="LAZR01000959">
    <property type="protein sequence ID" value="KKN53716.1"/>
    <property type="molecule type" value="Genomic_DNA"/>
</dbReference>
<sequence>MFVVVKIEAECYVCGNEEFTADDVCEPIDTYAKCPCCGFTIEI</sequence>
<name>A0A0F9TX47_9ZZZZ</name>
<protein>
    <submittedName>
        <fullName evidence="1">Uncharacterized protein</fullName>
    </submittedName>
</protein>
<gene>
    <name evidence="1" type="ORF">LCGC14_0599710</name>
</gene>
<proteinExistence type="predicted"/>
<accession>A0A0F9TX47</accession>
<comment type="caution">
    <text evidence="1">The sequence shown here is derived from an EMBL/GenBank/DDBJ whole genome shotgun (WGS) entry which is preliminary data.</text>
</comment>
<organism evidence="1">
    <name type="scientific">marine sediment metagenome</name>
    <dbReference type="NCBI Taxonomy" id="412755"/>
    <lineage>
        <taxon>unclassified sequences</taxon>
        <taxon>metagenomes</taxon>
        <taxon>ecological metagenomes</taxon>
    </lineage>
</organism>
<dbReference type="AlphaFoldDB" id="A0A0F9TX47"/>
<evidence type="ECO:0000313" key="1">
    <source>
        <dbReference type="EMBL" id="KKN53716.1"/>
    </source>
</evidence>